<dbReference type="EMBL" id="JAGSOY010000002">
    <property type="protein sequence ID" value="MBU2709793.1"/>
    <property type="molecule type" value="Genomic_DNA"/>
</dbReference>
<accession>A0ABS5Z6W9</accession>
<reference evidence="3 4" key="1">
    <citation type="submission" date="2021-04" db="EMBL/GenBank/DDBJ databases">
        <authorList>
            <person name="Pira H."/>
            <person name="Risdian C."/>
            <person name="Wink J."/>
        </authorList>
    </citation>
    <scope>NUCLEOTIDE SEQUENCE [LARGE SCALE GENOMIC DNA]</scope>
    <source>
        <strain evidence="3 4">WH53</strain>
    </source>
</reference>
<dbReference type="EC" id="1.14.19.-" evidence="3"/>
<dbReference type="Proteomes" id="UP000690515">
    <property type="component" value="Unassembled WGS sequence"/>
</dbReference>
<keyword evidence="1" id="KW-1133">Transmembrane helix</keyword>
<evidence type="ECO:0000313" key="3">
    <source>
        <dbReference type="EMBL" id="MBU2709793.1"/>
    </source>
</evidence>
<keyword evidence="1" id="KW-0812">Transmembrane</keyword>
<dbReference type="Pfam" id="PF00487">
    <property type="entry name" value="FA_desaturase"/>
    <property type="match status" value="1"/>
</dbReference>
<proteinExistence type="predicted"/>
<dbReference type="GO" id="GO:0016491">
    <property type="term" value="F:oxidoreductase activity"/>
    <property type="evidence" value="ECO:0007669"/>
    <property type="project" value="UniProtKB-KW"/>
</dbReference>
<sequence>MNNQKKILHQPEKTNEFNSTSPIHSAGIRVDKELLNATIPFAQESRRKSWRLVTTIFALLFMSLIAAGFSPWPWLQLVFSLLSSMFMVRAFITFHDYMHGAILRDSQVASWFFWLYGLLILVPTRSWRESHNYHHGHVGKLDVFGTGTFPIMTTKMWLSMSKWQRFYYRLQRHPLTILFGYLTIFAISICLLPFLKNPSKHLDSLLSIILHSTLIWSLWYFAGANIAFFVVLLPMSINCAFGSYLFFAQHSFKRMVIITPEAWTYYRAALESSSYMHLNKVMQWFTGNIGYHHIHHLNVRIPFYRLPEVMAAIPELQSPIVTTLALGEIYDCFKSSLWDEDQQRMVSYREATNLYK</sequence>
<comment type="caution">
    <text evidence="3">The sequence shown here is derived from an EMBL/GenBank/DDBJ whole genome shotgun (WGS) entry which is preliminary data.</text>
</comment>
<feature type="transmembrane region" description="Helical" evidence="1">
    <location>
        <begin position="175"/>
        <end position="195"/>
    </location>
</feature>
<feature type="transmembrane region" description="Helical" evidence="1">
    <location>
        <begin position="50"/>
        <end position="69"/>
    </location>
</feature>
<gene>
    <name evidence="3" type="ORF">KCG35_01825</name>
</gene>
<evidence type="ECO:0000256" key="1">
    <source>
        <dbReference type="SAM" id="Phobius"/>
    </source>
</evidence>
<feature type="transmembrane region" description="Helical" evidence="1">
    <location>
        <begin position="75"/>
        <end position="94"/>
    </location>
</feature>
<name>A0ABS5Z6W9_9GAMM</name>
<organism evidence="3 4">
    <name type="scientific">Zooshikella harenae</name>
    <dbReference type="NCBI Taxonomy" id="2827238"/>
    <lineage>
        <taxon>Bacteria</taxon>
        <taxon>Pseudomonadati</taxon>
        <taxon>Pseudomonadota</taxon>
        <taxon>Gammaproteobacteria</taxon>
        <taxon>Oceanospirillales</taxon>
        <taxon>Zooshikellaceae</taxon>
        <taxon>Zooshikella</taxon>
    </lineage>
</organism>
<keyword evidence="1" id="KW-0472">Membrane</keyword>
<evidence type="ECO:0000259" key="2">
    <source>
        <dbReference type="Pfam" id="PF00487"/>
    </source>
</evidence>
<dbReference type="InterPro" id="IPR005804">
    <property type="entry name" value="FA_desaturase_dom"/>
</dbReference>
<keyword evidence="3" id="KW-0560">Oxidoreductase</keyword>
<keyword evidence="4" id="KW-1185">Reference proteome</keyword>
<protein>
    <submittedName>
        <fullName evidence="3">Fatty acid desaturase</fullName>
        <ecNumber evidence="3">1.14.19.-</ecNumber>
    </submittedName>
</protein>
<feature type="transmembrane region" description="Helical" evidence="1">
    <location>
        <begin position="106"/>
        <end position="124"/>
    </location>
</feature>
<evidence type="ECO:0000313" key="4">
    <source>
        <dbReference type="Proteomes" id="UP000690515"/>
    </source>
</evidence>
<feature type="domain" description="Fatty acid desaturase" evidence="2">
    <location>
        <begin position="73"/>
        <end position="315"/>
    </location>
</feature>
<dbReference type="PANTHER" id="PTHR19353">
    <property type="entry name" value="FATTY ACID DESATURASE 2"/>
    <property type="match status" value="1"/>
</dbReference>
<dbReference type="PANTHER" id="PTHR19353:SF73">
    <property type="entry name" value="FATTY ACID DESATURASE"/>
    <property type="match status" value="1"/>
</dbReference>
<dbReference type="RefSeq" id="WP_215817953.1">
    <property type="nucleotide sequence ID" value="NZ_JAGSOY010000002.1"/>
</dbReference>
<dbReference type="InterPro" id="IPR012171">
    <property type="entry name" value="Fatty_acid_desaturase"/>
</dbReference>
<feature type="transmembrane region" description="Helical" evidence="1">
    <location>
        <begin position="226"/>
        <end position="247"/>
    </location>
</feature>